<dbReference type="HOGENOM" id="CLU_2790762_0_0_6"/>
<accession>F2K738</accession>
<gene>
    <name evidence="2" type="ORF">PSEBR_m1740</name>
</gene>
<feature type="compositionally biased region" description="Polar residues" evidence="1">
    <location>
        <begin position="56"/>
        <end position="68"/>
    </location>
</feature>
<dbReference type="STRING" id="994484.PSEBR_m1740"/>
<name>F2K738_PSEBN</name>
<evidence type="ECO:0000313" key="3">
    <source>
        <dbReference type="Proteomes" id="UP000006692"/>
    </source>
</evidence>
<protein>
    <submittedName>
        <fullName evidence="2">Uncharacterized protein</fullName>
    </submittedName>
</protein>
<sequence length="68" mass="7288">MGARLARDEGPAVCQGPRRLFREQALLPPGVGCVYIVTTCPVPCLSSMEPPKRSASGFSSISRQGQLR</sequence>
<organism evidence="2 3">
    <name type="scientific">Pseudomonas brassicacearum (strain NFM421)</name>
    <dbReference type="NCBI Taxonomy" id="994484"/>
    <lineage>
        <taxon>Bacteria</taxon>
        <taxon>Pseudomonadati</taxon>
        <taxon>Pseudomonadota</taxon>
        <taxon>Gammaproteobacteria</taxon>
        <taxon>Pseudomonadales</taxon>
        <taxon>Pseudomonadaceae</taxon>
        <taxon>Pseudomonas</taxon>
    </lineage>
</organism>
<dbReference type="Proteomes" id="UP000006692">
    <property type="component" value="Chromosome"/>
</dbReference>
<evidence type="ECO:0000256" key="1">
    <source>
        <dbReference type="SAM" id="MobiDB-lite"/>
    </source>
</evidence>
<feature type="region of interest" description="Disordered" evidence="1">
    <location>
        <begin position="47"/>
        <end position="68"/>
    </location>
</feature>
<reference evidence="2 3" key="1">
    <citation type="journal article" date="2011" name="J. Bacteriol.">
        <title>Complete genome sequence of a beneficial plant root-associated bacterium, Pseudomonas brassicacearum.</title>
        <authorList>
            <person name="Ortet P."/>
            <person name="Barakat M."/>
            <person name="Lalaouna D."/>
            <person name="Fochesato S."/>
            <person name="Barbe V."/>
            <person name="Vacherie B."/>
            <person name="Santaella C."/>
            <person name="Heulin T."/>
            <person name="Achouak W."/>
        </authorList>
    </citation>
    <scope>NUCLEOTIDE SEQUENCE [LARGE SCALE GENOMIC DNA]</scope>
    <source>
        <strain evidence="2 3">NFM421</strain>
    </source>
</reference>
<proteinExistence type="predicted"/>
<reference key="2">
    <citation type="submission" date="2011-03" db="EMBL/GenBank/DDBJ databases">
        <title>Complete Genome Sequence of a beneficial plant roots-associated bacterium Pseudomonas brassicacearum.</title>
        <authorList>
            <person name="Ortet P."/>
            <person name="Barakat M."/>
            <person name="Lalaouna D."/>
            <person name="Fochesato S."/>
            <person name="Barbe V."/>
            <person name="Santaella C."/>
            <person name="Heulin T."/>
            <person name="Achouak W."/>
        </authorList>
    </citation>
    <scope>NUCLEOTIDE SEQUENCE</scope>
    <source>
        <strain>NFM421</strain>
    </source>
</reference>
<dbReference type="KEGG" id="pba:PSEBR_m1740"/>
<evidence type="ECO:0000313" key="2">
    <source>
        <dbReference type="EMBL" id="AEA72115.1"/>
    </source>
</evidence>
<dbReference type="EMBL" id="CP002585">
    <property type="protein sequence ID" value="AEA72115.1"/>
    <property type="molecule type" value="Genomic_DNA"/>
</dbReference>
<dbReference type="AlphaFoldDB" id="F2K738"/>